<proteinExistence type="predicted"/>
<reference evidence="1" key="1">
    <citation type="submission" date="2022-01" db="EMBL/GenBank/DDBJ databases">
        <authorList>
            <person name="King R."/>
        </authorList>
    </citation>
    <scope>NUCLEOTIDE SEQUENCE</scope>
</reference>
<dbReference type="AlphaFoldDB" id="A0A9N9SN70"/>
<keyword evidence="2" id="KW-1185">Reference proteome</keyword>
<dbReference type="EMBL" id="OU898276">
    <property type="protein sequence ID" value="CAG9826141.1"/>
    <property type="molecule type" value="Genomic_DNA"/>
</dbReference>
<gene>
    <name evidence="1" type="ORF">DIABBA_LOCUS284</name>
</gene>
<sequence length="100" mass="11738">MEVEVVVSKTTKKRKSYGRVKDVMKKIRPNSHTTGKDCKFHRLKCFENSLLDCRLRIIRQFNELNSYDKQNSYLGGLVKAVPVQSRRSRKPHEETKINQS</sequence>
<evidence type="ECO:0000313" key="2">
    <source>
        <dbReference type="Proteomes" id="UP001153709"/>
    </source>
</evidence>
<name>A0A9N9SN70_DIABA</name>
<dbReference type="OrthoDB" id="6780548at2759"/>
<evidence type="ECO:0000313" key="1">
    <source>
        <dbReference type="EMBL" id="CAG9826141.1"/>
    </source>
</evidence>
<dbReference type="Proteomes" id="UP001153709">
    <property type="component" value="Chromosome 1"/>
</dbReference>
<organism evidence="1 2">
    <name type="scientific">Diabrotica balteata</name>
    <name type="common">Banded cucumber beetle</name>
    <dbReference type="NCBI Taxonomy" id="107213"/>
    <lineage>
        <taxon>Eukaryota</taxon>
        <taxon>Metazoa</taxon>
        <taxon>Ecdysozoa</taxon>
        <taxon>Arthropoda</taxon>
        <taxon>Hexapoda</taxon>
        <taxon>Insecta</taxon>
        <taxon>Pterygota</taxon>
        <taxon>Neoptera</taxon>
        <taxon>Endopterygota</taxon>
        <taxon>Coleoptera</taxon>
        <taxon>Polyphaga</taxon>
        <taxon>Cucujiformia</taxon>
        <taxon>Chrysomeloidea</taxon>
        <taxon>Chrysomelidae</taxon>
        <taxon>Galerucinae</taxon>
        <taxon>Diabroticina</taxon>
        <taxon>Diabroticites</taxon>
        <taxon>Diabrotica</taxon>
    </lineage>
</organism>
<protein>
    <submittedName>
        <fullName evidence="1">Uncharacterized protein</fullName>
    </submittedName>
</protein>
<accession>A0A9N9SN70</accession>